<dbReference type="GO" id="GO:0005509">
    <property type="term" value="F:calcium ion binding"/>
    <property type="evidence" value="ECO:0007669"/>
    <property type="project" value="InterPro"/>
</dbReference>
<evidence type="ECO:0000259" key="12">
    <source>
        <dbReference type="PROSITE" id="PS50222"/>
    </source>
</evidence>
<dbReference type="Pfam" id="PF13202">
    <property type="entry name" value="EF-hand_5"/>
    <property type="match status" value="1"/>
</dbReference>
<accession>A0AAE0SZ15</accession>
<keyword evidence="7" id="KW-0505">Motor protein</keyword>
<dbReference type="PANTHER" id="PTHR23055:SF178">
    <property type="entry name" value="NEUROCALCIN HOMOLOG"/>
    <property type="match status" value="1"/>
</dbReference>
<dbReference type="Pfam" id="PF13499">
    <property type="entry name" value="EF-hand_7"/>
    <property type="match status" value="1"/>
</dbReference>
<dbReference type="InterPro" id="IPR018247">
    <property type="entry name" value="EF_Hand_1_Ca_BS"/>
</dbReference>
<dbReference type="GO" id="GO:0016459">
    <property type="term" value="C:myosin complex"/>
    <property type="evidence" value="ECO:0007669"/>
    <property type="project" value="UniProtKB-KW"/>
</dbReference>
<comment type="function">
    <text evidence="10">In molluscan muscle, calcium regulation is associated with myosin rather than with actin. Muscle myosin contains two types of light chains: the catalytic light chain, essential for ATPase activity, and the regulatory light chain, a calcium-binding protein responsible for Ca(2+) dependent binding and Ca(2+) dependent Mg-ATPase activity.</text>
</comment>
<dbReference type="SMART" id="SM00054">
    <property type="entry name" value="EFh"/>
    <property type="match status" value="3"/>
</dbReference>
<comment type="similarity">
    <text evidence="1">Belongs to the recoverin family.</text>
</comment>
<feature type="domain" description="EF-hand" evidence="12">
    <location>
        <begin position="147"/>
        <end position="182"/>
    </location>
</feature>
<keyword evidence="14" id="KW-1185">Reference proteome</keyword>
<dbReference type="CDD" id="cd00051">
    <property type="entry name" value="EFh"/>
    <property type="match status" value="2"/>
</dbReference>
<keyword evidence="5" id="KW-0106">Calcium</keyword>
<keyword evidence="8" id="KW-0514">Muscle protein</keyword>
<keyword evidence="9" id="KW-0449">Lipoprotein</keyword>
<comment type="caution">
    <text evidence="13">The sequence shown here is derived from an EMBL/GenBank/DDBJ whole genome shotgun (WGS) entry which is preliminary data.</text>
</comment>
<gene>
    <name evidence="13" type="ORF">CHS0354_029547</name>
</gene>
<dbReference type="InterPro" id="IPR028846">
    <property type="entry name" value="Recoverin"/>
</dbReference>
<dbReference type="EMBL" id="JAEAOA010001767">
    <property type="protein sequence ID" value="KAK3600684.1"/>
    <property type="molecule type" value="Genomic_DNA"/>
</dbReference>
<evidence type="ECO:0000313" key="13">
    <source>
        <dbReference type="EMBL" id="KAK3600684.1"/>
    </source>
</evidence>
<keyword evidence="3" id="KW-0479">Metal-binding</keyword>
<evidence type="ECO:0000256" key="9">
    <source>
        <dbReference type="ARBA" id="ARBA00023288"/>
    </source>
</evidence>
<name>A0AAE0SZ15_9BIVA</name>
<sequence length="200" mass="22768">MGSCSSGMKRLKSKTILELTHQIGDIKVTDGEIQEWYESFQSYLTPGCSVLTVDDFHRVFAQIFRGDTRTYSQHVFRSFDVNRDGCVDFKEFLVGLYVSGCNDIRKKLSWAFRVYDIDGNGRISREEMTCVICAILRLFSHRYTFVSPAVLVDNFFEDADKNQDGVLDLEEFIEACQKTSVIADILQCDASASKIIKSFS</sequence>
<dbReference type="Gene3D" id="1.10.238.10">
    <property type="entry name" value="EF-hand"/>
    <property type="match status" value="1"/>
</dbReference>
<feature type="domain" description="EF-hand" evidence="12">
    <location>
        <begin position="67"/>
        <end position="102"/>
    </location>
</feature>
<dbReference type="PRINTS" id="PR00450">
    <property type="entry name" value="RECOVERIN"/>
</dbReference>
<dbReference type="PANTHER" id="PTHR23055">
    <property type="entry name" value="CALCIUM BINDING PROTEINS"/>
    <property type="match status" value="1"/>
</dbReference>
<evidence type="ECO:0000256" key="5">
    <source>
        <dbReference type="ARBA" id="ARBA00022837"/>
    </source>
</evidence>
<evidence type="ECO:0000256" key="4">
    <source>
        <dbReference type="ARBA" id="ARBA00022737"/>
    </source>
</evidence>
<dbReference type="PROSITE" id="PS50222">
    <property type="entry name" value="EF_HAND_2"/>
    <property type="match status" value="3"/>
</dbReference>
<dbReference type="InterPro" id="IPR011992">
    <property type="entry name" value="EF-hand-dom_pair"/>
</dbReference>
<dbReference type="FunFam" id="1.10.238.10:FF:000003">
    <property type="entry name" value="Calmodulin A"/>
    <property type="match status" value="1"/>
</dbReference>
<reference evidence="13" key="2">
    <citation type="journal article" date="2021" name="Genome Biol. Evol.">
        <title>Developing a high-quality reference genome for a parasitic bivalve with doubly uniparental inheritance (Bivalvia: Unionida).</title>
        <authorList>
            <person name="Smith C.H."/>
        </authorList>
    </citation>
    <scope>NUCLEOTIDE SEQUENCE</scope>
    <source>
        <strain evidence="13">CHS0354</strain>
        <tissue evidence="13">Mantle</tissue>
    </source>
</reference>
<dbReference type="Proteomes" id="UP001195483">
    <property type="component" value="Unassembled WGS sequence"/>
</dbReference>
<evidence type="ECO:0000256" key="3">
    <source>
        <dbReference type="ARBA" id="ARBA00022723"/>
    </source>
</evidence>
<evidence type="ECO:0000256" key="10">
    <source>
        <dbReference type="ARBA" id="ARBA00049593"/>
    </source>
</evidence>
<evidence type="ECO:0000256" key="2">
    <source>
        <dbReference type="ARBA" id="ARBA00022707"/>
    </source>
</evidence>
<dbReference type="AlphaFoldDB" id="A0AAE0SZ15"/>
<dbReference type="InterPro" id="IPR002048">
    <property type="entry name" value="EF_hand_dom"/>
</dbReference>
<dbReference type="PROSITE" id="PS00018">
    <property type="entry name" value="EF_HAND_1"/>
    <property type="match status" value="3"/>
</dbReference>
<feature type="non-terminal residue" evidence="13">
    <location>
        <position position="200"/>
    </location>
</feature>
<evidence type="ECO:0000313" key="14">
    <source>
        <dbReference type="Proteomes" id="UP001195483"/>
    </source>
</evidence>
<proteinExistence type="inferred from homology"/>
<dbReference type="SUPFAM" id="SSF47473">
    <property type="entry name" value="EF-hand"/>
    <property type="match status" value="1"/>
</dbReference>
<keyword evidence="2" id="KW-0519">Myristate</keyword>
<evidence type="ECO:0000256" key="7">
    <source>
        <dbReference type="ARBA" id="ARBA00023175"/>
    </source>
</evidence>
<protein>
    <recommendedName>
        <fullName evidence="11">Sulfhydryl light chain</fullName>
    </recommendedName>
</protein>
<evidence type="ECO:0000256" key="1">
    <source>
        <dbReference type="ARBA" id="ARBA00006049"/>
    </source>
</evidence>
<reference evidence="13" key="1">
    <citation type="journal article" date="2021" name="Genome Biol. Evol.">
        <title>A High-Quality Reference Genome for a Parasitic Bivalve with Doubly Uniparental Inheritance (Bivalvia: Unionida).</title>
        <authorList>
            <person name="Smith C.H."/>
        </authorList>
    </citation>
    <scope>NUCLEOTIDE SEQUENCE</scope>
    <source>
        <strain evidence="13">CHS0354</strain>
    </source>
</reference>
<evidence type="ECO:0000256" key="11">
    <source>
        <dbReference type="ARBA" id="ARBA00078496"/>
    </source>
</evidence>
<reference evidence="13" key="3">
    <citation type="submission" date="2023-05" db="EMBL/GenBank/DDBJ databases">
        <authorList>
            <person name="Smith C.H."/>
        </authorList>
    </citation>
    <scope>NUCLEOTIDE SEQUENCE</scope>
    <source>
        <strain evidence="13">CHS0354</strain>
        <tissue evidence="13">Mantle</tissue>
    </source>
</reference>
<organism evidence="13 14">
    <name type="scientific">Potamilus streckersoni</name>
    <dbReference type="NCBI Taxonomy" id="2493646"/>
    <lineage>
        <taxon>Eukaryota</taxon>
        <taxon>Metazoa</taxon>
        <taxon>Spiralia</taxon>
        <taxon>Lophotrochozoa</taxon>
        <taxon>Mollusca</taxon>
        <taxon>Bivalvia</taxon>
        <taxon>Autobranchia</taxon>
        <taxon>Heteroconchia</taxon>
        <taxon>Palaeoheterodonta</taxon>
        <taxon>Unionida</taxon>
        <taxon>Unionoidea</taxon>
        <taxon>Unionidae</taxon>
        <taxon>Ambleminae</taxon>
        <taxon>Lampsilini</taxon>
        <taxon>Potamilus</taxon>
    </lineage>
</organism>
<keyword evidence="6" id="KW-0518">Myosin</keyword>
<feature type="domain" description="EF-hand" evidence="12">
    <location>
        <begin position="103"/>
        <end position="138"/>
    </location>
</feature>
<evidence type="ECO:0000256" key="8">
    <source>
        <dbReference type="ARBA" id="ARBA00023179"/>
    </source>
</evidence>
<evidence type="ECO:0000256" key="6">
    <source>
        <dbReference type="ARBA" id="ARBA00023123"/>
    </source>
</evidence>
<keyword evidence="4" id="KW-0677">Repeat</keyword>